<comment type="cofactor">
    <cofactor evidence="2">
        <name>Mn(2+)</name>
        <dbReference type="ChEBI" id="CHEBI:29035"/>
    </cofactor>
</comment>
<dbReference type="InterPro" id="IPR036075">
    <property type="entry name" value="ARMT-1-like_metal-bd_sf"/>
</dbReference>
<sequence length="414" mass="48322">NNDSFARETIKYRFRNIITNIKADKYPDIPDYSELTGSKFSIGFLDNDIFSRYSDELLKSWAKQQNTQYDQNDVSKFFTNAPFIDVEHYFYFYILHHVNNSHGENTGKIIDPYRENKISSMEKDYFSTSGTHESKIKKLLELGLKIKNCTGDRNQEENLGKLLKMNLSANSTDLSQLFWEQFSEVRAAIDDSKEFWADYASDLGGTSRINILVDNFGIEFLSDIILGYYFILKKGRDTDIEIIYHVNELPIFVSDVKSGDEKLLFDILSKLTENNEEYTALLDDIRSFIGTKLIFRPDFFWNMPDNYNIVSKSEYKNTRELSAIKDIFNGSNLLIVKGDLNYRRMVGDRNYNPNKKIESRIGYIKCPVLIIRSFKSDCTLLGRKGRDFLRNKNIEQDWQSSGKYGIIQYIDNHR</sequence>
<evidence type="ECO:0000313" key="9">
    <source>
        <dbReference type="EMBL" id="MBO8481903.1"/>
    </source>
</evidence>
<dbReference type="InterPro" id="IPR039763">
    <property type="entry name" value="ARMT1"/>
</dbReference>
<evidence type="ECO:0000313" key="10">
    <source>
        <dbReference type="Proteomes" id="UP000823772"/>
    </source>
</evidence>
<reference evidence="9" key="2">
    <citation type="journal article" date="2021" name="PeerJ">
        <title>Extensive microbial diversity within the chicken gut microbiome revealed by metagenomics and culture.</title>
        <authorList>
            <person name="Gilroy R."/>
            <person name="Ravi A."/>
            <person name="Getino M."/>
            <person name="Pursley I."/>
            <person name="Horton D.L."/>
            <person name="Alikhan N.F."/>
            <person name="Baker D."/>
            <person name="Gharbi K."/>
            <person name="Hall N."/>
            <person name="Watson M."/>
            <person name="Adriaenssens E.M."/>
            <person name="Foster-Nyarko E."/>
            <person name="Jarju S."/>
            <person name="Secka A."/>
            <person name="Antonio M."/>
            <person name="Oren A."/>
            <person name="Chaudhuri R.R."/>
            <person name="La Ragione R."/>
            <person name="Hildebrand F."/>
            <person name="Pallen M.J."/>
        </authorList>
    </citation>
    <scope>NUCLEOTIDE SEQUENCE</scope>
    <source>
        <strain evidence="9">B3-2255</strain>
    </source>
</reference>
<feature type="domain" description="Damage-control phosphatase ARMT1-like metal-binding" evidence="8">
    <location>
        <begin position="62"/>
        <end position="378"/>
    </location>
</feature>
<evidence type="ECO:0000256" key="4">
    <source>
        <dbReference type="ARBA" id="ARBA00022723"/>
    </source>
</evidence>
<dbReference type="AlphaFoldDB" id="A0A9D9J2E3"/>
<comment type="catalytic activity">
    <reaction evidence="7">
        <text>beta-D-fructose 6-phosphate = dihydroxyacetone + D-glyceraldehyde 3-phosphate</text>
        <dbReference type="Rhea" id="RHEA:28002"/>
        <dbReference type="ChEBI" id="CHEBI:16016"/>
        <dbReference type="ChEBI" id="CHEBI:57634"/>
        <dbReference type="ChEBI" id="CHEBI:59776"/>
    </reaction>
</comment>
<name>A0A9D9J2E3_9BACT</name>
<evidence type="ECO:0000256" key="7">
    <source>
        <dbReference type="ARBA" id="ARBA00048809"/>
    </source>
</evidence>
<evidence type="ECO:0000256" key="5">
    <source>
        <dbReference type="ARBA" id="ARBA00022801"/>
    </source>
</evidence>
<gene>
    <name evidence="9" type="ORF">IAC87_05090</name>
</gene>
<dbReference type="GO" id="GO:0006974">
    <property type="term" value="P:DNA damage response"/>
    <property type="evidence" value="ECO:0007669"/>
    <property type="project" value="TreeGrafter"/>
</dbReference>
<comment type="catalytic activity">
    <reaction evidence="1">
        <text>beta-D-fructose 1-phosphate + H2O = D-fructose + phosphate</text>
        <dbReference type="Rhea" id="RHEA:35603"/>
        <dbReference type="ChEBI" id="CHEBI:15377"/>
        <dbReference type="ChEBI" id="CHEBI:37721"/>
        <dbReference type="ChEBI" id="CHEBI:43474"/>
        <dbReference type="ChEBI" id="CHEBI:138881"/>
    </reaction>
</comment>
<comment type="caution">
    <text evidence="9">The sequence shown here is derived from an EMBL/GenBank/DDBJ whole genome shotgun (WGS) entry which is preliminary data.</text>
</comment>
<evidence type="ECO:0000256" key="6">
    <source>
        <dbReference type="ARBA" id="ARBA00023211"/>
    </source>
</evidence>
<accession>A0A9D9J2E3</accession>
<keyword evidence="5" id="KW-0378">Hydrolase</keyword>
<dbReference type="Pfam" id="PF01937">
    <property type="entry name" value="ARMT1-like_dom"/>
    <property type="match status" value="1"/>
</dbReference>
<dbReference type="PANTHER" id="PTHR12260">
    <property type="entry name" value="DAMAGE-CONTROL PHOSPHATASE ARMT1"/>
    <property type="match status" value="1"/>
</dbReference>
<reference evidence="9" key="1">
    <citation type="submission" date="2020-10" db="EMBL/GenBank/DDBJ databases">
        <authorList>
            <person name="Gilroy R."/>
        </authorList>
    </citation>
    <scope>NUCLEOTIDE SEQUENCE</scope>
    <source>
        <strain evidence="9">B3-2255</strain>
    </source>
</reference>
<protein>
    <submittedName>
        <fullName evidence="9">DUF89 family protein</fullName>
    </submittedName>
</protein>
<feature type="non-terminal residue" evidence="9">
    <location>
        <position position="1"/>
    </location>
</feature>
<comment type="similarity">
    <text evidence="3">Belongs to the damage-control phosphatase family. Sugar phosphate phosphatase III subfamily.</text>
</comment>
<dbReference type="Proteomes" id="UP000823772">
    <property type="component" value="Unassembled WGS sequence"/>
</dbReference>
<organism evidence="9 10">
    <name type="scientific">Candidatus Merdivivens faecigallinarum</name>
    <dbReference type="NCBI Taxonomy" id="2840871"/>
    <lineage>
        <taxon>Bacteria</taxon>
        <taxon>Pseudomonadati</taxon>
        <taxon>Bacteroidota</taxon>
        <taxon>Bacteroidia</taxon>
        <taxon>Bacteroidales</taxon>
        <taxon>Muribaculaceae</taxon>
        <taxon>Muribaculaceae incertae sedis</taxon>
        <taxon>Candidatus Merdivivens</taxon>
    </lineage>
</organism>
<keyword evidence="4" id="KW-0479">Metal-binding</keyword>
<dbReference type="Gene3D" id="3.40.50.10880">
    <property type="entry name" value="Uncharacterised protein PF01937, DUF89, domain 3"/>
    <property type="match status" value="1"/>
</dbReference>
<dbReference type="PANTHER" id="PTHR12260:SF6">
    <property type="entry name" value="DAMAGE-CONTROL PHOSPHATASE ARMT1"/>
    <property type="match status" value="1"/>
</dbReference>
<dbReference type="SUPFAM" id="SSF111321">
    <property type="entry name" value="AF1104-like"/>
    <property type="match status" value="1"/>
</dbReference>
<evidence type="ECO:0000256" key="1">
    <source>
        <dbReference type="ARBA" id="ARBA00001326"/>
    </source>
</evidence>
<evidence type="ECO:0000259" key="8">
    <source>
        <dbReference type="Pfam" id="PF01937"/>
    </source>
</evidence>
<dbReference type="GO" id="GO:0046872">
    <property type="term" value="F:metal ion binding"/>
    <property type="evidence" value="ECO:0007669"/>
    <property type="project" value="UniProtKB-KW"/>
</dbReference>
<dbReference type="InterPro" id="IPR002791">
    <property type="entry name" value="ARMT1-like_metal-bd"/>
</dbReference>
<keyword evidence="6" id="KW-0464">Manganese</keyword>
<dbReference type="GO" id="GO:0016791">
    <property type="term" value="F:phosphatase activity"/>
    <property type="evidence" value="ECO:0007669"/>
    <property type="project" value="TreeGrafter"/>
</dbReference>
<proteinExistence type="inferred from homology"/>
<evidence type="ECO:0000256" key="3">
    <source>
        <dbReference type="ARBA" id="ARBA00009519"/>
    </source>
</evidence>
<evidence type="ECO:0000256" key="2">
    <source>
        <dbReference type="ARBA" id="ARBA00001936"/>
    </source>
</evidence>
<dbReference type="EMBL" id="JADILY010000105">
    <property type="protein sequence ID" value="MBO8481903.1"/>
    <property type="molecule type" value="Genomic_DNA"/>
</dbReference>